<dbReference type="AlphaFoldDB" id="A0A523XQP6"/>
<dbReference type="InterPro" id="IPR012061">
    <property type="entry name" value="Glu_synth_lsu_3"/>
</dbReference>
<dbReference type="CDD" id="cd00981">
    <property type="entry name" value="arch_gltB"/>
    <property type="match status" value="1"/>
</dbReference>
<gene>
    <name evidence="2" type="ORF">E3J38_03640</name>
</gene>
<dbReference type="InterPro" id="IPR002489">
    <property type="entry name" value="Glu_synth_asu_C"/>
</dbReference>
<dbReference type="Gene3D" id="2.160.20.60">
    <property type="entry name" value="Glutamate synthase, alpha subunit, C-terminal domain"/>
    <property type="match status" value="1"/>
</dbReference>
<proteinExistence type="predicted"/>
<name>A0A523XQP6_UNCT6</name>
<accession>A0A523XQP6</accession>
<evidence type="ECO:0000313" key="2">
    <source>
        <dbReference type="EMBL" id="TET81572.1"/>
    </source>
</evidence>
<dbReference type="Pfam" id="PF01493">
    <property type="entry name" value="GXGXG"/>
    <property type="match status" value="1"/>
</dbReference>
<dbReference type="PANTHER" id="PTHR39673:SF5">
    <property type="entry name" value="TUNGSTEN-CONTAINING FORMYLMETHANOFURAN DEHYDROGENASE 2 SUBUNIT C"/>
    <property type="match status" value="1"/>
</dbReference>
<dbReference type="InterPro" id="IPR035710">
    <property type="entry name" value="Archaeal_gltB"/>
</dbReference>
<reference evidence="2 3" key="1">
    <citation type="submission" date="2019-03" db="EMBL/GenBank/DDBJ databases">
        <title>Metabolic potential of uncultured bacteria and archaea associated with petroleum seepage in deep-sea sediments.</title>
        <authorList>
            <person name="Dong X."/>
            <person name="Hubert C."/>
        </authorList>
    </citation>
    <scope>NUCLEOTIDE SEQUENCE [LARGE SCALE GENOMIC DNA]</scope>
    <source>
        <strain evidence="2">E29_bin36</strain>
    </source>
</reference>
<evidence type="ECO:0000259" key="1">
    <source>
        <dbReference type="Pfam" id="PF01493"/>
    </source>
</evidence>
<evidence type="ECO:0000313" key="3">
    <source>
        <dbReference type="Proteomes" id="UP000315534"/>
    </source>
</evidence>
<dbReference type="SUPFAM" id="SSF69336">
    <property type="entry name" value="Alpha subunit of glutamate synthase, C-terminal domain"/>
    <property type="match status" value="1"/>
</dbReference>
<comment type="caution">
    <text evidence="2">The sequence shown here is derived from an EMBL/GenBank/DDBJ whole genome shotgun (WGS) entry which is preliminary data.</text>
</comment>
<dbReference type="GO" id="GO:0016491">
    <property type="term" value="F:oxidoreductase activity"/>
    <property type="evidence" value="ECO:0007669"/>
    <property type="project" value="InterPro"/>
</dbReference>
<organism evidence="2 3">
    <name type="scientific">candidate division TA06 bacterium</name>
    <dbReference type="NCBI Taxonomy" id="2250710"/>
    <lineage>
        <taxon>Bacteria</taxon>
        <taxon>Bacteria division TA06</taxon>
    </lineage>
</organism>
<dbReference type="InterPro" id="IPR036485">
    <property type="entry name" value="Glu_synth_asu_C_sf"/>
</dbReference>
<dbReference type="Proteomes" id="UP000315534">
    <property type="component" value="Unassembled WGS sequence"/>
</dbReference>
<sequence length="243" mass="26291">MRIDASTVHYRKLNEMIREAVSNGAKEVDIFGVNGQRYIGDGLRGEATITIHGTPGNDLAVFMDGPTLIVKGNTQDGVGNTMNSGKIIIHGEAGDIVGYGMRGGKIFIKSNVGYRTGIHMKSYEGKIPIVVAGGYAGDFFGEYMAGGTLILLGLGIEDGPIVGDYCATGIHGGVIYIRGEVDRNKIGKEAGVDEPGPDEMNNLLDTLKEFCFHFGYDLDTILSKKFTKLFPYSTRPYGRLYAY</sequence>
<dbReference type="PIRSF" id="PIRSF006519">
    <property type="entry name" value="GOGAT_dom3"/>
    <property type="match status" value="1"/>
</dbReference>
<protein>
    <recommendedName>
        <fullName evidence="1">Glutamate synthase alpha subunit C-terminal domain-containing protein</fullName>
    </recommendedName>
</protein>
<dbReference type="EMBL" id="SOIP01000227">
    <property type="protein sequence ID" value="TET81572.1"/>
    <property type="molecule type" value="Genomic_DNA"/>
</dbReference>
<feature type="domain" description="Glutamate synthase alpha subunit C-terminal" evidence="1">
    <location>
        <begin position="30"/>
        <end position="183"/>
    </location>
</feature>
<dbReference type="PANTHER" id="PTHR39673">
    <property type="entry name" value="TUNGSTEN FORMYLMETHANOFURAN DEHYDROGENASE, SUBUNIT C (FWDC)"/>
    <property type="match status" value="1"/>
</dbReference>